<evidence type="ECO:0000256" key="1">
    <source>
        <dbReference type="SAM" id="MobiDB-lite"/>
    </source>
</evidence>
<feature type="region of interest" description="Disordered" evidence="1">
    <location>
        <begin position="49"/>
        <end position="82"/>
    </location>
</feature>
<dbReference type="OrthoDB" id="4880945at2"/>
<dbReference type="AlphaFoldDB" id="A0A0Q0UDJ4"/>
<dbReference type="EMBL" id="LKEV01000005">
    <property type="protein sequence ID" value="KQB85961.1"/>
    <property type="molecule type" value="Genomic_DNA"/>
</dbReference>
<protein>
    <submittedName>
        <fullName evidence="2">Uncharacterized protein</fullName>
    </submittedName>
</protein>
<accession>A0A0Q0UDJ4</accession>
<gene>
    <name evidence="2" type="ORF">Clow_01703</name>
</gene>
<dbReference type="Proteomes" id="UP000050488">
    <property type="component" value="Unassembled WGS sequence"/>
</dbReference>
<evidence type="ECO:0000313" key="3">
    <source>
        <dbReference type="Proteomes" id="UP000050488"/>
    </source>
</evidence>
<proteinExistence type="predicted"/>
<dbReference type="RefSeq" id="WP_055178300.1">
    <property type="nucleotide sequence ID" value="NZ_JAUSQY010000001.1"/>
</dbReference>
<keyword evidence="3" id="KW-1185">Reference proteome</keyword>
<sequence length="317" mass="34677">MPRFIWPLLSVLLVAASLIFLAHPVVLVLAIANLLAALYGLVVGFSPASQPEESPSPEPAPAEESLDPPPAEEAQGLEEEQAPLEGEPALAAEELENAKDALAAYFRGGATPAPTPVLRYSPLATIQCKNLGLHPQRVREIIAKATRVLHGNRTILYYEDYRITLHNDDEGGDTLLEVQQDTQAAPAPERPRRSDGGTARRRCRSGSEKREVNPASSTPLRPIPGDRDTFFGLLADFGFTLHRGSKHHKITHPQRPGVAGSLPTTPSSQRWIADSITFIRHQFQIDLRQWDIPQATAPLHEQRLAELPVNKQTTLAG</sequence>
<reference evidence="2 3" key="1">
    <citation type="submission" date="2015-10" db="EMBL/GenBank/DDBJ databases">
        <title>Corynebacteirum lowii and Corynebacterium oculi species nova, derived from human clinical disease and and emended description of Corynebacterium mastiditis.</title>
        <authorList>
            <person name="Bernard K."/>
            <person name="Pacheco A.L."/>
            <person name="Mcdougall C."/>
            <person name="Burtx T."/>
            <person name="Weibe D."/>
            <person name="Tyler S."/>
            <person name="Olson A.B."/>
            <person name="Cnockaert M."/>
            <person name="Eguchi H."/>
            <person name="Kuwahara T."/>
            <person name="Nakayama-Imaohji H."/>
            <person name="Boudewijins M."/>
            <person name="Van Hoecke F."/>
            <person name="Bernier A.-M."/>
            <person name="Vandamme P."/>
        </authorList>
    </citation>
    <scope>NUCLEOTIDE SEQUENCE [LARGE SCALE GENOMIC DNA]</scope>
    <source>
        <strain evidence="2 3">NML 130206</strain>
    </source>
</reference>
<evidence type="ECO:0000313" key="2">
    <source>
        <dbReference type="EMBL" id="KQB85961.1"/>
    </source>
</evidence>
<dbReference type="STRING" id="1544413.Clow_01703"/>
<organism evidence="2 3">
    <name type="scientific">Corynebacterium lowii</name>
    <dbReference type="NCBI Taxonomy" id="1544413"/>
    <lineage>
        <taxon>Bacteria</taxon>
        <taxon>Bacillati</taxon>
        <taxon>Actinomycetota</taxon>
        <taxon>Actinomycetes</taxon>
        <taxon>Mycobacteriales</taxon>
        <taxon>Corynebacteriaceae</taxon>
        <taxon>Corynebacterium</taxon>
    </lineage>
</organism>
<dbReference type="PATRIC" id="fig|1544413.3.peg.1711"/>
<name>A0A0Q0UDJ4_9CORY</name>
<feature type="region of interest" description="Disordered" evidence="1">
    <location>
        <begin position="180"/>
        <end position="224"/>
    </location>
</feature>
<comment type="caution">
    <text evidence="2">The sequence shown here is derived from an EMBL/GenBank/DDBJ whole genome shotgun (WGS) entry which is preliminary data.</text>
</comment>
<feature type="region of interest" description="Disordered" evidence="1">
    <location>
        <begin position="247"/>
        <end position="266"/>
    </location>
</feature>